<name>A0A328PPK9_9MOLU</name>
<dbReference type="EMBL" id="QKVO01000004">
    <property type="protein sequence ID" value="RAO95076.1"/>
    <property type="molecule type" value="Genomic_DNA"/>
</dbReference>
<dbReference type="OrthoDB" id="398015at2"/>
<dbReference type="GO" id="GO:0046961">
    <property type="term" value="F:proton-transporting ATPase activity, rotational mechanism"/>
    <property type="evidence" value="ECO:0007669"/>
    <property type="project" value="TreeGrafter"/>
</dbReference>
<evidence type="ECO:0000256" key="9">
    <source>
        <dbReference type="ARBA" id="ARBA00023310"/>
    </source>
</evidence>
<dbReference type="Proteomes" id="UP000249762">
    <property type="component" value="Unassembled WGS sequence"/>
</dbReference>
<evidence type="ECO:0000256" key="1">
    <source>
        <dbReference type="ARBA" id="ARBA00005513"/>
    </source>
</evidence>
<dbReference type="Pfam" id="PF00430">
    <property type="entry name" value="ATP-synt_B"/>
    <property type="match status" value="1"/>
</dbReference>
<keyword evidence="7 12" id="KW-0406">Ion transport</keyword>
<dbReference type="GO" id="GO:0015986">
    <property type="term" value="P:proton motive force-driven ATP synthesis"/>
    <property type="evidence" value="ECO:0007669"/>
    <property type="project" value="InterPro"/>
</dbReference>
<evidence type="ECO:0000256" key="10">
    <source>
        <dbReference type="ARBA" id="ARBA00025198"/>
    </source>
</evidence>
<protein>
    <recommendedName>
        <fullName evidence="17">F-type ATPase subunit b</fullName>
    </recommendedName>
</protein>
<evidence type="ECO:0000256" key="14">
    <source>
        <dbReference type="SAM" id="Phobius"/>
    </source>
</evidence>
<keyword evidence="2 12" id="KW-0813">Transport</keyword>
<keyword evidence="13" id="KW-0175">Coiled coil</keyword>
<evidence type="ECO:0000256" key="8">
    <source>
        <dbReference type="ARBA" id="ARBA00023136"/>
    </source>
</evidence>
<evidence type="ECO:0000256" key="2">
    <source>
        <dbReference type="ARBA" id="ARBA00022448"/>
    </source>
</evidence>
<evidence type="ECO:0000313" key="15">
    <source>
        <dbReference type="EMBL" id="RAO95076.1"/>
    </source>
</evidence>
<dbReference type="InterPro" id="IPR050059">
    <property type="entry name" value="ATP_synthase_B_chain"/>
</dbReference>
<proteinExistence type="inferred from homology"/>
<evidence type="ECO:0000313" key="16">
    <source>
        <dbReference type="Proteomes" id="UP000249762"/>
    </source>
</evidence>
<keyword evidence="4 12" id="KW-0812">Transmembrane</keyword>
<organism evidence="15 16">
    <name type="scientific">Mycoplasma wenyonii</name>
    <dbReference type="NCBI Taxonomy" id="65123"/>
    <lineage>
        <taxon>Bacteria</taxon>
        <taxon>Bacillati</taxon>
        <taxon>Mycoplasmatota</taxon>
        <taxon>Mollicutes</taxon>
        <taxon>Mycoplasmataceae</taxon>
        <taxon>Mycoplasma</taxon>
    </lineage>
</organism>
<reference evidence="16" key="1">
    <citation type="submission" date="2018-06" db="EMBL/GenBank/DDBJ databases">
        <authorList>
            <person name="Martinez Ocampo F."/>
            <person name="Quiroz Castaneda R.E."/>
            <person name="Rojas Lopez X."/>
        </authorList>
    </citation>
    <scope>NUCLEOTIDE SEQUENCE [LARGE SCALE GENOMIC DNA]</scope>
    <source>
        <strain evidence="16">INIFAP02</strain>
    </source>
</reference>
<dbReference type="PANTHER" id="PTHR33445:SF2">
    <property type="entry name" value="ATP SYNTHASE SUBUNIT B', CHLOROPLASTIC"/>
    <property type="match status" value="1"/>
</dbReference>
<comment type="similarity">
    <text evidence="1 12">Belongs to the ATPase B chain family.</text>
</comment>
<comment type="function">
    <text evidence="10">F(1)F(0) ATP synthase produces ATP from ADP in the presence of a proton or sodium gradient. F-type ATPases consist of two structural domains, F(1) containing the extramembraneous catalytic core and F(0) containing the membrane proton channel, linked together by a central stalk and a peripheral stalk. During catalysis, ATP synthesis in the catalytic domain of F(1) is coupled via a rotary mechanism of the central stalk subunits to proton translocation.</text>
</comment>
<evidence type="ECO:0008006" key="17">
    <source>
        <dbReference type="Google" id="ProtNLM"/>
    </source>
</evidence>
<dbReference type="GO" id="GO:0012505">
    <property type="term" value="C:endomembrane system"/>
    <property type="evidence" value="ECO:0007669"/>
    <property type="project" value="UniProtKB-SubCell"/>
</dbReference>
<feature type="coiled-coil region" evidence="13">
    <location>
        <begin position="49"/>
        <end position="138"/>
    </location>
</feature>
<evidence type="ECO:0000256" key="11">
    <source>
        <dbReference type="ARBA" id="ARBA00037847"/>
    </source>
</evidence>
<dbReference type="InterPro" id="IPR002146">
    <property type="entry name" value="ATP_synth_b/b'su_bac/chlpt"/>
</dbReference>
<dbReference type="RefSeq" id="WP_112665325.1">
    <property type="nucleotide sequence ID" value="NZ_QKVO01000004.1"/>
</dbReference>
<evidence type="ECO:0000256" key="13">
    <source>
        <dbReference type="SAM" id="Coils"/>
    </source>
</evidence>
<keyword evidence="8 14" id="KW-0472">Membrane</keyword>
<dbReference type="CDD" id="cd06503">
    <property type="entry name" value="ATP-synt_Fo_b"/>
    <property type="match status" value="1"/>
</dbReference>
<dbReference type="AlphaFoldDB" id="A0A328PPK9"/>
<keyword evidence="16" id="KW-1185">Reference proteome</keyword>
<keyword evidence="5 12" id="KW-0375">Hydrogen ion transport</keyword>
<keyword evidence="6 14" id="KW-1133">Transmembrane helix</keyword>
<evidence type="ECO:0000256" key="4">
    <source>
        <dbReference type="ARBA" id="ARBA00022692"/>
    </source>
</evidence>
<keyword evidence="9" id="KW-0066">ATP synthesis</keyword>
<comment type="caution">
    <text evidence="15">The sequence shown here is derived from an EMBL/GenBank/DDBJ whole genome shotgun (WGS) entry which is preliminary data.</text>
</comment>
<evidence type="ECO:0000256" key="12">
    <source>
        <dbReference type="RuleBase" id="RU003848"/>
    </source>
</evidence>
<sequence>MSDFSSKISEMVKLFLQAQPSVIAAHAVSSISVIIFIVYFFWKPTNKFINQQKEKLDKVHSALSQATKETKQALTSLQKEQEEFLLEKKKFLRERKEKEKLILKQRMEEAEKMKQEIIAEAQKRVQLMEEEAKRTVNQKIITLSVDLAEKLIRGAINQKTQSKIIDGYLDELDTVFKGARPEAEDLAQAIKKS</sequence>
<comment type="subcellular location">
    <subcellularLocation>
        <location evidence="11">Endomembrane system</location>
        <topology evidence="11">Single-pass membrane protein</topology>
    </subcellularLocation>
</comment>
<evidence type="ECO:0000256" key="5">
    <source>
        <dbReference type="ARBA" id="ARBA00022781"/>
    </source>
</evidence>
<dbReference type="GO" id="GO:0045259">
    <property type="term" value="C:proton-transporting ATP synthase complex"/>
    <property type="evidence" value="ECO:0007669"/>
    <property type="project" value="UniProtKB-KW"/>
</dbReference>
<evidence type="ECO:0000256" key="3">
    <source>
        <dbReference type="ARBA" id="ARBA00022547"/>
    </source>
</evidence>
<evidence type="ECO:0000256" key="7">
    <source>
        <dbReference type="ARBA" id="ARBA00023065"/>
    </source>
</evidence>
<accession>A0A328PPK9</accession>
<keyword evidence="3 12" id="KW-0138">CF(0)</keyword>
<feature type="transmembrane region" description="Helical" evidence="14">
    <location>
        <begin position="21"/>
        <end position="42"/>
    </location>
</feature>
<gene>
    <name evidence="15" type="ORF">DNK47_01555</name>
</gene>
<evidence type="ECO:0000256" key="6">
    <source>
        <dbReference type="ARBA" id="ARBA00022989"/>
    </source>
</evidence>
<dbReference type="PANTHER" id="PTHR33445">
    <property type="entry name" value="ATP SYNTHASE SUBUNIT B', CHLOROPLASTIC"/>
    <property type="match status" value="1"/>
</dbReference>